<feature type="region of interest" description="Disordered" evidence="1">
    <location>
        <begin position="42"/>
        <end position="73"/>
    </location>
</feature>
<dbReference type="Proteomes" id="UP000821853">
    <property type="component" value="Chromosome 1"/>
</dbReference>
<dbReference type="EMBL" id="JABSTR010000001">
    <property type="protein sequence ID" value="KAH9360976.1"/>
    <property type="molecule type" value="Genomic_DNA"/>
</dbReference>
<protein>
    <submittedName>
        <fullName evidence="2">Uncharacterized protein</fullName>
    </submittedName>
</protein>
<evidence type="ECO:0000313" key="3">
    <source>
        <dbReference type="Proteomes" id="UP000821853"/>
    </source>
</evidence>
<proteinExistence type="predicted"/>
<feature type="compositionally biased region" description="Polar residues" evidence="1">
    <location>
        <begin position="149"/>
        <end position="160"/>
    </location>
</feature>
<keyword evidence="3" id="KW-1185">Reference proteome</keyword>
<gene>
    <name evidence="2" type="ORF">HPB48_019578</name>
</gene>
<organism evidence="2 3">
    <name type="scientific">Haemaphysalis longicornis</name>
    <name type="common">Bush tick</name>
    <dbReference type="NCBI Taxonomy" id="44386"/>
    <lineage>
        <taxon>Eukaryota</taxon>
        <taxon>Metazoa</taxon>
        <taxon>Ecdysozoa</taxon>
        <taxon>Arthropoda</taxon>
        <taxon>Chelicerata</taxon>
        <taxon>Arachnida</taxon>
        <taxon>Acari</taxon>
        <taxon>Parasitiformes</taxon>
        <taxon>Ixodida</taxon>
        <taxon>Ixodoidea</taxon>
        <taxon>Ixodidae</taxon>
        <taxon>Haemaphysalinae</taxon>
        <taxon>Haemaphysalis</taxon>
    </lineage>
</organism>
<feature type="region of interest" description="Disordered" evidence="1">
    <location>
        <begin position="149"/>
        <end position="182"/>
    </location>
</feature>
<dbReference type="AlphaFoldDB" id="A0A9J6FF54"/>
<name>A0A9J6FF54_HAELO</name>
<evidence type="ECO:0000256" key="1">
    <source>
        <dbReference type="SAM" id="MobiDB-lite"/>
    </source>
</evidence>
<comment type="caution">
    <text evidence="2">The sequence shown here is derived from an EMBL/GenBank/DDBJ whole genome shotgun (WGS) entry which is preliminary data.</text>
</comment>
<accession>A0A9J6FF54</accession>
<reference evidence="2 3" key="1">
    <citation type="journal article" date="2020" name="Cell">
        <title>Large-Scale Comparative Analyses of Tick Genomes Elucidate Their Genetic Diversity and Vector Capacities.</title>
        <authorList>
            <consortium name="Tick Genome and Microbiome Consortium (TIGMIC)"/>
            <person name="Jia N."/>
            <person name="Wang J."/>
            <person name="Shi W."/>
            <person name="Du L."/>
            <person name="Sun Y."/>
            <person name="Zhan W."/>
            <person name="Jiang J.F."/>
            <person name="Wang Q."/>
            <person name="Zhang B."/>
            <person name="Ji P."/>
            <person name="Bell-Sakyi L."/>
            <person name="Cui X.M."/>
            <person name="Yuan T.T."/>
            <person name="Jiang B.G."/>
            <person name="Yang W.F."/>
            <person name="Lam T.T."/>
            <person name="Chang Q.C."/>
            <person name="Ding S.J."/>
            <person name="Wang X.J."/>
            <person name="Zhu J.G."/>
            <person name="Ruan X.D."/>
            <person name="Zhao L."/>
            <person name="Wei J.T."/>
            <person name="Ye R.Z."/>
            <person name="Que T.C."/>
            <person name="Du C.H."/>
            <person name="Zhou Y.H."/>
            <person name="Cheng J.X."/>
            <person name="Dai P.F."/>
            <person name="Guo W.B."/>
            <person name="Han X.H."/>
            <person name="Huang E.J."/>
            <person name="Li L.F."/>
            <person name="Wei W."/>
            <person name="Gao Y.C."/>
            <person name="Liu J.Z."/>
            <person name="Shao H.Z."/>
            <person name="Wang X."/>
            <person name="Wang C.C."/>
            <person name="Yang T.C."/>
            <person name="Huo Q.B."/>
            <person name="Li W."/>
            <person name="Chen H.Y."/>
            <person name="Chen S.E."/>
            <person name="Zhou L.G."/>
            <person name="Ni X.B."/>
            <person name="Tian J.H."/>
            <person name="Sheng Y."/>
            <person name="Liu T."/>
            <person name="Pan Y.S."/>
            <person name="Xia L.Y."/>
            <person name="Li J."/>
            <person name="Zhao F."/>
            <person name="Cao W.C."/>
        </authorList>
    </citation>
    <scope>NUCLEOTIDE SEQUENCE [LARGE SCALE GENOMIC DNA]</scope>
    <source>
        <strain evidence="2">HaeL-2018</strain>
    </source>
</reference>
<sequence length="182" mass="19647">MYGFHNVSPLHTAAVGNVRHANLHVFQNKFFIRGRPDLLPALTRKPRARRADKEDGGNPGPSSGRSNLGHDHVDTTRVGHNRIKVISLLQRPMAVRRAQNQQLHDVQPARLGTPLSCPTGTAPKGVGKPSEMTGSGNNDLYSDIIQICPQESTNSTSSAESHGRDTAALVAESTAEHRADVP</sequence>
<dbReference type="VEuPathDB" id="VectorBase:HLOH_051082"/>
<dbReference type="OrthoDB" id="6418155at2759"/>
<evidence type="ECO:0000313" key="2">
    <source>
        <dbReference type="EMBL" id="KAH9360976.1"/>
    </source>
</evidence>
<feature type="region of interest" description="Disordered" evidence="1">
    <location>
        <begin position="109"/>
        <end position="131"/>
    </location>
</feature>